<feature type="compositionally biased region" description="Basic and acidic residues" evidence="1">
    <location>
        <begin position="154"/>
        <end position="169"/>
    </location>
</feature>
<sequence>MHHISVFCTSLDTQKIHQIKLTIKPVWGSAYTEGSKENKYWLWREPYILYILYNIANTMSGTLLTTAWSAGPVKREPVRNVVVQNRNRNRGGGAKQFTKSTPVGGDPAGQAAEEAVNAAEQELSESYRSDSLDLALAQQLQADALGRTMQQMRQKKEREAQRQQAEEEKSQKKKKDCIIIIYTHTDSITKYSRIGIEDMGIVSKKCYGDLVDSQESPSVKDSNVPATSLGRKSHALSSLFQLSECPPDINAVFGTDLHASSLSSVEPAALLPHYNFQQANAFPVIYHRGIHFPVKVAFPEAVPLPLPFSAVQMSLSAAKIHACKGGNDLGSVQVFVAFAAFAASDITDSSSHGPVILQFSDTSALPSEIIRLKLINGDTPRLLITDLSFDWSDKGIAQEAAQDLARAIKATVRLRLLGDLVLP</sequence>
<feature type="region of interest" description="Disordered" evidence="1">
    <location>
        <begin position="149"/>
        <end position="169"/>
    </location>
</feature>
<proteinExistence type="predicted"/>
<keyword evidence="3" id="KW-1185">Reference proteome</keyword>
<evidence type="ECO:0000313" key="3">
    <source>
        <dbReference type="Proteomes" id="UP000772434"/>
    </source>
</evidence>
<dbReference type="Proteomes" id="UP000772434">
    <property type="component" value="Unassembled WGS sequence"/>
</dbReference>
<evidence type="ECO:0000256" key="1">
    <source>
        <dbReference type="SAM" id="MobiDB-lite"/>
    </source>
</evidence>
<dbReference type="AlphaFoldDB" id="A0A9P5PIJ5"/>
<comment type="caution">
    <text evidence="2">The sequence shown here is derived from an EMBL/GenBank/DDBJ whole genome shotgun (WGS) entry which is preliminary data.</text>
</comment>
<gene>
    <name evidence="2" type="ORF">BDP27DRAFT_1405513</name>
</gene>
<dbReference type="EMBL" id="JADNRY010000132">
    <property type="protein sequence ID" value="KAF9064031.1"/>
    <property type="molecule type" value="Genomic_DNA"/>
</dbReference>
<feature type="region of interest" description="Disordered" evidence="1">
    <location>
        <begin position="85"/>
        <end position="111"/>
    </location>
</feature>
<organism evidence="2 3">
    <name type="scientific">Rhodocollybia butyracea</name>
    <dbReference type="NCBI Taxonomy" id="206335"/>
    <lineage>
        <taxon>Eukaryota</taxon>
        <taxon>Fungi</taxon>
        <taxon>Dikarya</taxon>
        <taxon>Basidiomycota</taxon>
        <taxon>Agaricomycotina</taxon>
        <taxon>Agaricomycetes</taxon>
        <taxon>Agaricomycetidae</taxon>
        <taxon>Agaricales</taxon>
        <taxon>Marasmiineae</taxon>
        <taxon>Omphalotaceae</taxon>
        <taxon>Rhodocollybia</taxon>
    </lineage>
</organism>
<evidence type="ECO:0000313" key="2">
    <source>
        <dbReference type="EMBL" id="KAF9064031.1"/>
    </source>
</evidence>
<accession>A0A9P5PIJ5</accession>
<name>A0A9P5PIJ5_9AGAR</name>
<reference evidence="2" key="1">
    <citation type="submission" date="2020-11" db="EMBL/GenBank/DDBJ databases">
        <authorList>
            <consortium name="DOE Joint Genome Institute"/>
            <person name="Ahrendt S."/>
            <person name="Riley R."/>
            <person name="Andreopoulos W."/>
            <person name="Labutti K."/>
            <person name="Pangilinan J."/>
            <person name="Ruiz-Duenas F.J."/>
            <person name="Barrasa J.M."/>
            <person name="Sanchez-Garcia M."/>
            <person name="Camarero S."/>
            <person name="Miyauchi S."/>
            <person name="Serrano A."/>
            <person name="Linde D."/>
            <person name="Babiker R."/>
            <person name="Drula E."/>
            <person name="Ayuso-Fernandez I."/>
            <person name="Pacheco R."/>
            <person name="Padilla G."/>
            <person name="Ferreira P."/>
            <person name="Barriuso J."/>
            <person name="Kellner H."/>
            <person name="Castanera R."/>
            <person name="Alfaro M."/>
            <person name="Ramirez L."/>
            <person name="Pisabarro A.G."/>
            <person name="Kuo A."/>
            <person name="Tritt A."/>
            <person name="Lipzen A."/>
            <person name="He G."/>
            <person name="Yan M."/>
            <person name="Ng V."/>
            <person name="Cullen D."/>
            <person name="Martin F."/>
            <person name="Rosso M.-N."/>
            <person name="Henrissat B."/>
            <person name="Hibbett D."/>
            <person name="Martinez A.T."/>
            <person name="Grigoriev I.V."/>
        </authorList>
    </citation>
    <scope>NUCLEOTIDE SEQUENCE</scope>
    <source>
        <strain evidence="2">AH 40177</strain>
    </source>
</reference>
<protein>
    <submittedName>
        <fullName evidence="2">Uncharacterized protein</fullName>
    </submittedName>
</protein>